<protein>
    <submittedName>
        <fullName evidence="2">Arylesterase</fullName>
    </submittedName>
</protein>
<dbReference type="Proteomes" id="UP001061361">
    <property type="component" value="Chromosome"/>
</dbReference>
<reference evidence="2" key="1">
    <citation type="submission" date="2022-08" db="EMBL/GenBank/DDBJ databases">
        <title>Genome Sequence of the sulphate-reducing bacterium, Pseudodesulfovibrio portus JCM14722.</title>
        <authorList>
            <person name="Kondo R."/>
            <person name="Kataoka T."/>
        </authorList>
    </citation>
    <scope>NUCLEOTIDE SEQUENCE</scope>
    <source>
        <strain evidence="2">JCM 14722</strain>
    </source>
</reference>
<organism evidence="2 3">
    <name type="scientific">Pseudodesulfovibrio portus</name>
    <dbReference type="NCBI Taxonomy" id="231439"/>
    <lineage>
        <taxon>Bacteria</taxon>
        <taxon>Pseudomonadati</taxon>
        <taxon>Thermodesulfobacteriota</taxon>
        <taxon>Desulfovibrionia</taxon>
        <taxon>Desulfovibrionales</taxon>
        <taxon>Desulfovibrionaceae</taxon>
    </lineage>
</organism>
<evidence type="ECO:0000313" key="2">
    <source>
        <dbReference type="EMBL" id="BDQ35124.1"/>
    </source>
</evidence>
<dbReference type="Pfam" id="PF13472">
    <property type="entry name" value="Lipase_GDSL_2"/>
    <property type="match status" value="1"/>
</dbReference>
<feature type="domain" description="SGNH hydrolase-type esterase" evidence="1">
    <location>
        <begin position="5"/>
        <end position="174"/>
    </location>
</feature>
<evidence type="ECO:0000259" key="1">
    <source>
        <dbReference type="Pfam" id="PF13472"/>
    </source>
</evidence>
<accession>A0ABN6RVK8</accession>
<dbReference type="InterPro" id="IPR013830">
    <property type="entry name" value="SGNH_hydro"/>
</dbReference>
<dbReference type="EMBL" id="AP026708">
    <property type="protein sequence ID" value="BDQ35124.1"/>
    <property type="molecule type" value="Genomic_DNA"/>
</dbReference>
<proteinExistence type="predicted"/>
<gene>
    <name evidence="2" type="primary">tesA</name>
    <name evidence="2" type="ORF">JCM14722_26660</name>
</gene>
<dbReference type="SUPFAM" id="SSF52266">
    <property type="entry name" value="SGNH hydrolase"/>
    <property type="match status" value="1"/>
</dbReference>
<dbReference type="RefSeq" id="WP_264982015.1">
    <property type="nucleotide sequence ID" value="NZ_AP026708.1"/>
</dbReference>
<keyword evidence="3" id="KW-1185">Reference proteome</keyword>
<dbReference type="InterPro" id="IPR036514">
    <property type="entry name" value="SGNH_hydro_sf"/>
</dbReference>
<dbReference type="Gene3D" id="3.40.50.1110">
    <property type="entry name" value="SGNH hydrolase"/>
    <property type="match status" value="1"/>
</dbReference>
<evidence type="ECO:0000313" key="3">
    <source>
        <dbReference type="Proteomes" id="UP001061361"/>
    </source>
</evidence>
<sequence>MVICFFGDSLTLGFGDPSGLGWPGRVTGQLITLGADVTGYNLGIRKDIAAKLSDRWQREAELRLLPGMEHKLVFSLGVADVMNEVPADDTLAVAETILTQAKTFGEVLLVGPTPVGNNRQTDAIADLSDRLAELCETLDVPFVAVMDPMRKSGIYQQALKDGDSIHPSAMGYAALAECVLQSITARKYFGLD</sequence>
<name>A0ABN6RVK8_9BACT</name>